<keyword evidence="1" id="KW-1133">Transmembrane helix</keyword>
<keyword evidence="3" id="KW-1185">Reference proteome</keyword>
<comment type="caution">
    <text evidence="2">The sequence shown here is derived from an EMBL/GenBank/DDBJ whole genome shotgun (WGS) entry which is preliminary data.</text>
</comment>
<sequence>MGFMSFLFPLFAVLIWSINVVNKASTDVIDPATISFYRWLLAFIVLMPFVLAWVLRNRVIVLYNRGRGLIIALLEMVLYQSPVYIFTTLSLHGKEYSLIV</sequence>
<proteinExistence type="predicted"/>
<keyword evidence="1" id="KW-0812">Transmembrane</keyword>
<keyword evidence="1" id="KW-0472">Membrane</keyword>
<evidence type="ECO:0000313" key="3">
    <source>
        <dbReference type="Proteomes" id="UP000216021"/>
    </source>
</evidence>
<evidence type="ECO:0000313" key="2">
    <source>
        <dbReference type="EMBL" id="OMQ22892.1"/>
    </source>
</evidence>
<dbReference type="RefSeq" id="WP_076942179.1">
    <property type="nucleotide sequence ID" value="NZ_MOXD01000005.1"/>
</dbReference>
<accession>A0A1S8CIS5</accession>
<evidence type="ECO:0000256" key="1">
    <source>
        <dbReference type="SAM" id="Phobius"/>
    </source>
</evidence>
<name>A0A1S8CIS5_9GAMM</name>
<dbReference type="Proteomes" id="UP000216021">
    <property type="component" value="Unassembled WGS sequence"/>
</dbReference>
<dbReference type="EMBL" id="MOXD01000005">
    <property type="protein sequence ID" value="OMQ22892.1"/>
    <property type="molecule type" value="Genomic_DNA"/>
</dbReference>
<feature type="transmembrane region" description="Helical" evidence="1">
    <location>
        <begin position="67"/>
        <end position="87"/>
    </location>
</feature>
<gene>
    <name evidence="2" type="ORF">BMI79_10660</name>
</gene>
<protein>
    <submittedName>
        <fullName evidence="2">Uncharacterized protein</fullName>
    </submittedName>
</protein>
<dbReference type="STRING" id="2034155.BMI79_10660"/>
<organism evidence="2 3">
    <name type="scientific">Serratia oryzae</name>
    <dbReference type="NCBI Taxonomy" id="2034155"/>
    <lineage>
        <taxon>Bacteria</taxon>
        <taxon>Pseudomonadati</taxon>
        <taxon>Pseudomonadota</taxon>
        <taxon>Gammaproteobacteria</taxon>
        <taxon>Enterobacterales</taxon>
        <taxon>Yersiniaceae</taxon>
        <taxon>Serratia</taxon>
    </lineage>
</organism>
<reference evidence="2 3" key="1">
    <citation type="submission" date="2016-11" db="EMBL/GenBank/DDBJ databases">
        <title>Rahnella oryzae sp. nov., isolated from rice root.</title>
        <authorList>
            <person name="Zhang X.-X."/>
            <person name="Zhang J."/>
        </authorList>
    </citation>
    <scope>NUCLEOTIDE SEQUENCE [LARGE SCALE GENOMIC DNA]</scope>
    <source>
        <strain evidence="2 3">J11-6</strain>
    </source>
</reference>
<dbReference type="AlphaFoldDB" id="A0A1S8CIS5"/>
<feature type="transmembrane region" description="Helical" evidence="1">
    <location>
        <begin position="36"/>
        <end position="55"/>
    </location>
</feature>